<protein>
    <submittedName>
        <fullName evidence="1">Uncharacterized protein</fullName>
    </submittedName>
</protein>
<keyword evidence="2" id="KW-1185">Reference proteome</keyword>
<dbReference type="OrthoDB" id="1320664at2"/>
<evidence type="ECO:0000313" key="1">
    <source>
        <dbReference type="EMBL" id="SFN03225.1"/>
    </source>
</evidence>
<evidence type="ECO:0000313" key="2">
    <source>
        <dbReference type="Proteomes" id="UP000198769"/>
    </source>
</evidence>
<sequence>MEPVFPINVKLNLVEGKKFYRYTYNEYTTIHGETHRSELNKNFHVTLKLLEGEEKRFEYHIEIFDRVHRDKELSLSEKDFLNRIAEINDDVMLITDEYGRLKNVQELSILQDRVEKTVEKLSRSYVGKQAEDFYTFLKDFYQKEHLVGKDFLRNNHFGMIVHPFYGRYEKENQVKHKVRYRNFMANTIIDIEESVEPEAMRCDDELLLVQYTGNIPSDKNWEMFYGEMKRKEITYNSETDFPKLDKYKGQILLDFKTKEVLEHKLTIEFSLGDNYQKKIICHIKEISHEEL</sequence>
<dbReference type="Proteomes" id="UP000198769">
    <property type="component" value="Unassembled WGS sequence"/>
</dbReference>
<gene>
    <name evidence="1" type="ORF">SAMN05421594_0500</name>
</gene>
<dbReference type="EMBL" id="FOVD01000001">
    <property type="protein sequence ID" value="SFN03225.1"/>
    <property type="molecule type" value="Genomic_DNA"/>
</dbReference>
<name>A0A1I4VQ54_CHROL</name>
<organism evidence="1 2">
    <name type="scientific">Chryseobacterium oleae</name>
    <dbReference type="NCBI Taxonomy" id="491207"/>
    <lineage>
        <taxon>Bacteria</taxon>
        <taxon>Pseudomonadati</taxon>
        <taxon>Bacteroidota</taxon>
        <taxon>Flavobacteriia</taxon>
        <taxon>Flavobacteriales</taxon>
        <taxon>Weeksellaceae</taxon>
        <taxon>Chryseobacterium group</taxon>
        <taxon>Chryseobacterium</taxon>
    </lineage>
</organism>
<reference evidence="2" key="1">
    <citation type="submission" date="2016-10" db="EMBL/GenBank/DDBJ databases">
        <authorList>
            <person name="Varghese N."/>
            <person name="Submissions S."/>
        </authorList>
    </citation>
    <scope>NUCLEOTIDE SEQUENCE [LARGE SCALE GENOMIC DNA]</scope>
    <source>
        <strain evidence="2">DSM 25575</strain>
    </source>
</reference>
<dbReference type="RefSeq" id="WP_090022629.1">
    <property type="nucleotide sequence ID" value="NZ_FOVD01000001.1"/>
</dbReference>
<dbReference type="AlphaFoldDB" id="A0A1I4VQ54"/>
<proteinExistence type="predicted"/>
<accession>A0A1I4VQ54</accession>